<comment type="caution">
    <text evidence="1">The sequence shown here is derived from an EMBL/GenBank/DDBJ whole genome shotgun (WGS) entry which is preliminary data.</text>
</comment>
<proteinExistence type="predicted"/>
<name>A0ACB5RR54_9PEZI</name>
<keyword evidence="2" id="KW-1185">Reference proteome</keyword>
<organism evidence="1 2">
    <name type="scientific">Neofusicoccum parvum</name>
    <dbReference type="NCBI Taxonomy" id="310453"/>
    <lineage>
        <taxon>Eukaryota</taxon>
        <taxon>Fungi</taxon>
        <taxon>Dikarya</taxon>
        <taxon>Ascomycota</taxon>
        <taxon>Pezizomycotina</taxon>
        <taxon>Dothideomycetes</taxon>
        <taxon>Dothideomycetes incertae sedis</taxon>
        <taxon>Botryosphaeriales</taxon>
        <taxon>Botryosphaeriaceae</taxon>
        <taxon>Neofusicoccum</taxon>
    </lineage>
</organism>
<sequence>MNLVTFLSVLLLQPLTALACAHYNRCHCYDSDGKPNDEVTAGVCDANDGYLADASAASDGAKECVISGNNSGWDNCAFRVACQKSGATGSDSSCREKI</sequence>
<dbReference type="Proteomes" id="UP001165186">
    <property type="component" value="Unassembled WGS sequence"/>
</dbReference>
<evidence type="ECO:0000313" key="1">
    <source>
        <dbReference type="EMBL" id="GME22992.1"/>
    </source>
</evidence>
<evidence type="ECO:0000313" key="2">
    <source>
        <dbReference type="Proteomes" id="UP001165186"/>
    </source>
</evidence>
<dbReference type="EMBL" id="BSXG01000005">
    <property type="protein sequence ID" value="GME22992.1"/>
    <property type="molecule type" value="Genomic_DNA"/>
</dbReference>
<gene>
    <name evidence="1" type="primary">g9244</name>
    <name evidence="1" type="ORF">NpPPO83_00009244</name>
</gene>
<accession>A0ACB5RR54</accession>
<reference evidence="1" key="1">
    <citation type="submission" date="2024-09" db="EMBL/GenBank/DDBJ databases">
        <title>Draft Genome Sequences of Neofusicoccum parvum.</title>
        <authorList>
            <person name="Ashida A."/>
            <person name="Camagna M."/>
            <person name="Tanaka A."/>
            <person name="Takemoto D."/>
        </authorList>
    </citation>
    <scope>NUCLEOTIDE SEQUENCE</scope>
    <source>
        <strain evidence="1">PPO83</strain>
    </source>
</reference>
<protein>
    <submittedName>
        <fullName evidence="1">Uncharacterized protein CTRU02_13854</fullName>
    </submittedName>
</protein>